<protein>
    <submittedName>
        <fullName evidence="2">Uncharacterized protein</fullName>
    </submittedName>
</protein>
<evidence type="ECO:0000313" key="3">
    <source>
        <dbReference type="Proteomes" id="UP001612741"/>
    </source>
</evidence>
<gene>
    <name evidence="2" type="ORF">ACIBG2_00875</name>
</gene>
<feature type="region of interest" description="Disordered" evidence="1">
    <location>
        <begin position="59"/>
        <end position="96"/>
    </location>
</feature>
<feature type="region of interest" description="Disordered" evidence="1">
    <location>
        <begin position="264"/>
        <end position="299"/>
    </location>
</feature>
<accession>A0ABW7YKR3</accession>
<dbReference type="EMBL" id="JBITGY010000001">
    <property type="protein sequence ID" value="MFI6495903.1"/>
    <property type="molecule type" value="Genomic_DNA"/>
</dbReference>
<proteinExistence type="predicted"/>
<keyword evidence="3" id="KW-1185">Reference proteome</keyword>
<feature type="compositionally biased region" description="Pro residues" evidence="1">
    <location>
        <begin position="264"/>
        <end position="287"/>
    </location>
</feature>
<dbReference type="RefSeq" id="WP_397077688.1">
    <property type="nucleotide sequence ID" value="NZ_JBITGY010000001.1"/>
</dbReference>
<evidence type="ECO:0000256" key="1">
    <source>
        <dbReference type="SAM" id="MobiDB-lite"/>
    </source>
</evidence>
<sequence length="360" mass="38583">MSLYGQGEFLTGDPVQVVTFIEGVPTVALQDLAAKTRARRNADLPVIRSDMEQWVRECTRGSGAGRPSPTVSTLPGLPRPNRPGTGRDAYTPPQVGAKNHQTLAARLQYQARGEHLPYVRSAAYGQRVPANKWTRADLRAHDDPYSLTSGNGLTLNQDGLWTFLIKTDWSLGHAEVVAGAAQATRLMINGHDVGLRDYLDDDAYTAMAPINTFIWTDEFQAGTRINVDVRSEGLGANYTAVCNVYVRAVLMRCSDGEFDMVAFPLPPDPKPQPIPNPPITGQPPSVPSQPTQPQQPGDCGGIGYHPGVQVSGTGQVGMVQCVGGQVTTVWTSYGWDGGQHYGGGTTGANFGGPGPFPGQW</sequence>
<reference evidence="2 3" key="1">
    <citation type="submission" date="2024-10" db="EMBL/GenBank/DDBJ databases">
        <title>The Natural Products Discovery Center: Release of the First 8490 Sequenced Strains for Exploring Actinobacteria Biosynthetic Diversity.</title>
        <authorList>
            <person name="Kalkreuter E."/>
            <person name="Kautsar S.A."/>
            <person name="Yang D."/>
            <person name="Bader C.D."/>
            <person name="Teijaro C.N."/>
            <person name="Fluegel L."/>
            <person name="Davis C.M."/>
            <person name="Simpson J.R."/>
            <person name="Lauterbach L."/>
            <person name="Steele A.D."/>
            <person name="Gui C."/>
            <person name="Meng S."/>
            <person name="Li G."/>
            <person name="Viehrig K."/>
            <person name="Ye F."/>
            <person name="Su P."/>
            <person name="Kiefer A.F."/>
            <person name="Nichols A."/>
            <person name="Cepeda A.J."/>
            <person name="Yan W."/>
            <person name="Fan B."/>
            <person name="Jiang Y."/>
            <person name="Adhikari A."/>
            <person name="Zheng C.-J."/>
            <person name="Schuster L."/>
            <person name="Cowan T.M."/>
            <person name="Smanski M.J."/>
            <person name="Chevrette M.G."/>
            <person name="De Carvalho L.P.S."/>
            <person name="Shen B."/>
        </authorList>
    </citation>
    <scope>NUCLEOTIDE SEQUENCE [LARGE SCALE GENOMIC DNA]</scope>
    <source>
        <strain evidence="2 3">NPDC050545</strain>
    </source>
</reference>
<feature type="compositionally biased region" description="Low complexity" evidence="1">
    <location>
        <begin position="288"/>
        <end position="297"/>
    </location>
</feature>
<organism evidence="2 3">
    <name type="scientific">Nonomuraea typhae</name>
    <dbReference type="NCBI Taxonomy" id="2603600"/>
    <lineage>
        <taxon>Bacteria</taxon>
        <taxon>Bacillati</taxon>
        <taxon>Actinomycetota</taxon>
        <taxon>Actinomycetes</taxon>
        <taxon>Streptosporangiales</taxon>
        <taxon>Streptosporangiaceae</taxon>
        <taxon>Nonomuraea</taxon>
    </lineage>
</organism>
<evidence type="ECO:0000313" key="2">
    <source>
        <dbReference type="EMBL" id="MFI6495903.1"/>
    </source>
</evidence>
<name>A0ABW7YKR3_9ACTN</name>
<comment type="caution">
    <text evidence="2">The sequence shown here is derived from an EMBL/GenBank/DDBJ whole genome shotgun (WGS) entry which is preliminary data.</text>
</comment>
<dbReference type="Proteomes" id="UP001612741">
    <property type="component" value="Unassembled WGS sequence"/>
</dbReference>